<feature type="region of interest" description="Disordered" evidence="8">
    <location>
        <begin position="16"/>
        <end position="165"/>
    </location>
</feature>
<dbReference type="SFLD" id="SFLDS00019">
    <property type="entry name" value="Glutathione_Transferase_(cytos"/>
    <property type="match status" value="1"/>
</dbReference>
<dbReference type="PANTHER" id="PTHR12289">
    <property type="entry name" value="METAXIN RELATED"/>
    <property type="match status" value="1"/>
</dbReference>
<dbReference type="GO" id="GO:0007005">
    <property type="term" value="P:mitochondrion organization"/>
    <property type="evidence" value="ECO:0007669"/>
    <property type="project" value="TreeGrafter"/>
</dbReference>
<evidence type="ECO:0000256" key="8">
    <source>
        <dbReference type="SAM" id="MobiDB-lite"/>
    </source>
</evidence>
<evidence type="ECO:0000256" key="2">
    <source>
        <dbReference type="ARBA" id="ARBA00009170"/>
    </source>
</evidence>
<name>A0AAD8E2N6_DIPPU</name>
<feature type="compositionally biased region" description="Acidic residues" evidence="8">
    <location>
        <begin position="119"/>
        <end position="136"/>
    </location>
</feature>
<proteinExistence type="inferred from homology"/>
<evidence type="ECO:0008006" key="13">
    <source>
        <dbReference type="Google" id="ProtNLM"/>
    </source>
</evidence>
<dbReference type="InterPro" id="IPR033468">
    <property type="entry name" value="Metaxin_GST"/>
</dbReference>
<dbReference type="Proteomes" id="UP001233999">
    <property type="component" value="Unassembled WGS sequence"/>
</dbReference>
<dbReference type="Gene3D" id="1.20.1050.10">
    <property type="match status" value="1"/>
</dbReference>
<keyword evidence="7" id="KW-0472">Membrane</keyword>
<keyword evidence="5" id="KW-0653">Protein transport</keyword>
<dbReference type="CDD" id="cd03079">
    <property type="entry name" value="GST_N_Metaxin2"/>
    <property type="match status" value="1"/>
</dbReference>
<evidence type="ECO:0000256" key="3">
    <source>
        <dbReference type="ARBA" id="ARBA00022448"/>
    </source>
</evidence>
<feature type="domain" description="Metaxin glutathione S-transferase" evidence="10">
    <location>
        <begin position="359"/>
        <end position="419"/>
    </location>
</feature>
<evidence type="ECO:0000256" key="6">
    <source>
        <dbReference type="ARBA" id="ARBA00023128"/>
    </source>
</evidence>
<feature type="compositionally biased region" description="Low complexity" evidence="8">
    <location>
        <begin position="139"/>
        <end position="152"/>
    </location>
</feature>
<feature type="domain" description="Mitochondrial outer membrane transport complex Sam37/metaxin N-terminal" evidence="9">
    <location>
        <begin position="213"/>
        <end position="333"/>
    </location>
</feature>
<dbReference type="SFLD" id="SFLDG01180">
    <property type="entry name" value="SUF1"/>
    <property type="match status" value="1"/>
</dbReference>
<evidence type="ECO:0000259" key="10">
    <source>
        <dbReference type="Pfam" id="PF17171"/>
    </source>
</evidence>
<protein>
    <recommendedName>
        <fullName evidence="13">Metaxin-2</fullName>
    </recommendedName>
</protein>
<comment type="similarity">
    <text evidence="2">Belongs to the metaxin family.</text>
</comment>
<evidence type="ECO:0000256" key="5">
    <source>
        <dbReference type="ARBA" id="ARBA00022927"/>
    </source>
</evidence>
<dbReference type="InterPro" id="IPR019564">
    <property type="entry name" value="Sam37/metaxin_N"/>
</dbReference>
<evidence type="ECO:0000313" key="12">
    <source>
        <dbReference type="Proteomes" id="UP001233999"/>
    </source>
</evidence>
<evidence type="ECO:0000256" key="1">
    <source>
        <dbReference type="ARBA" id="ARBA00004294"/>
    </source>
</evidence>
<organism evidence="11 12">
    <name type="scientific">Diploptera punctata</name>
    <name type="common">Pacific beetle cockroach</name>
    <dbReference type="NCBI Taxonomy" id="6984"/>
    <lineage>
        <taxon>Eukaryota</taxon>
        <taxon>Metazoa</taxon>
        <taxon>Ecdysozoa</taxon>
        <taxon>Arthropoda</taxon>
        <taxon>Hexapoda</taxon>
        <taxon>Insecta</taxon>
        <taxon>Pterygota</taxon>
        <taxon>Neoptera</taxon>
        <taxon>Polyneoptera</taxon>
        <taxon>Dictyoptera</taxon>
        <taxon>Blattodea</taxon>
        <taxon>Blaberoidea</taxon>
        <taxon>Blaberidae</taxon>
        <taxon>Diplopterinae</taxon>
        <taxon>Diploptera</taxon>
    </lineage>
</organism>
<keyword evidence="6" id="KW-0496">Mitochondrion</keyword>
<keyword evidence="3" id="KW-0813">Transport</keyword>
<dbReference type="CDD" id="cd03211">
    <property type="entry name" value="GST_C_Metaxin2"/>
    <property type="match status" value="1"/>
</dbReference>
<dbReference type="AlphaFoldDB" id="A0AAD8E2N6"/>
<dbReference type="Pfam" id="PF17171">
    <property type="entry name" value="GST_C_6"/>
    <property type="match status" value="1"/>
</dbReference>
<feature type="compositionally biased region" description="Low complexity" evidence="8">
    <location>
        <begin position="59"/>
        <end position="74"/>
    </location>
</feature>
<comment type="caution">
    <text evidence="11">The sequence shown here is derived from an EMBL/GenBank/DDBJ whole genome shotgun (WGS) entry which is preliminary data.</text>
</comment>
<accession>A0AAD8E2N6</accession>
<keyword evidence="4" id="KW-1000">Mitochondrion outer membrane</keyword>
<evidence type="ECO:0000256" key="4">
    <source>
        <dbReference type="ARBA" id="ARBA00022787"/>
    </source>
</evidence>
<dbReference type="InterPro" id="IPR036282">
    <property type="entry name" value="Glutathione-S-Trfase_C_sf"/>
</dbReference>
<comment type="subcellular location">
    <subcellularLocation>
        <location evidence="1">Mitochondrion outer membrane</location>
    </subcellularLocation>
</comment>
<dbReference type="GO" id="GO:0015031">
    <property type="term" value="P:protein transport"/>
    <property type="evidence" value="ECO:0007669"/>
    <property type="project" value="UniProtKB-KW"/>
</dbReference>
<evidence type="ECO:0000313" key="11">
    <source>
        <dbReference type="EMBL" id="KAJ9574706.1"/>
    </source>
</evidence>
<dbReference type="InterPro" id="IPR050931">
    <property type="entry name" value="Mito_Protein_Transport_Metaxin"/>
</dbReference>
<dbReference type="Pfam" id="PF10568">
    <property type="entry name" value="Tom37"/>
    <property type="match status" value="1"/>
</dbReference>
<dbReference type="PANTHER" id="PTHR12289:SF38">
    <property type="entry name" value="METAXIN-2"/>
    <property type="match status" value="1"/>
</dbReference>
<sequence>MPVTWANFENDFSENIFDEIPHDPDDPDNTAVNLIRTNDEFSDDPDRESGGQGTDPELPAGTTTDPGTGTYDPDIPVGAENNDPDIPLGIEANDLEIHSGVEANEIEDSPGNYPTTSVEDTDPETDVDVVDEDEGQGSDGSPETEQSPEQQQVSGKPATDEDEEECPKMCSFMAVSGSRCVADVHAQEPWPQDVKLFQPYEVEQILLPDNAHCLAVQAFLKMCGLDFQVEPRSNAEYMSPSGKVPFIKCGAFVVAELDPIISFVNNKGINLSERLDSSQKADMRAYMSLVNTVLANAELYITWCDKTTLQEVTKPRFGSVLPWPLNHIIAWQKCNQVVKKLGVLGWANKTLDEVYQEVENCCSALSERLGNRSFFFGDRPTELDALVFGHLFTVLTTPLPNNRFAGTVRGYPNLIELVKIIEREYFERSPEP</sequence>
<reference evidence="11" key="2">
    <citation type="submission" date="2023-05" db="EMBL/GenBank/DDBJ databases">
        <authorList>
            <person name="Fouks B."/>
        </authorList>
    </citation>
    <scope>NUCLEOTIDE SEQUENCE</scope>
    <source>
        <strain evidence="11">Stay&amp;Tobe</strain>
        <tissue evidence="11">Testes</tissue>
    </source>
</reference>
<gene>
    <name evidence="11" type="ORF">L9F63_008119</name>
</gene>
<evidence type="ECO:0000256" key="7">
    <source>
        <dbReference type="ARBA" id="ARBA00023136"/>
    </source>
</evidence>
<dbReference type="EMBL" id="JASPKZ010010267">
    <property type="protein sequence ID" value="KAJ9574706.1"/>
    <property type="molecule type" value="Genomic_DNA"/>
</dbReference>
<dbReference type="GO" id="GO:0001401">
    <property type="term" value="C:SAM complex"/>
    <property type="evidence" value="ECO:0007669"/>
    <property type="project" value="InterPro"/>
</dbReference>
<evidence type="ECO:0000259" key="9">
    <source>
        <dbReference type="Pfam" id="PF10568"/>
    </source>
</evidence>
<dbReference type="InterPro" id="IPR040079">
    <property type="entry name" value="Glutathione_S-Trfase"/>
</dbReference>
<keyword evidence="12" id="KW-1185">Reference proteome</keyword>
<dbReference type="SUPFAM" id="SSF47616">
    <property type="entry name" value="GST C-terminal domain-like"/>
    <property type="match status" value="1"/>
</dbReference>
<reference evidence="11" key="1">
    <citation type="journal article" date="2023" name="IScience">
        <title>Live-bearing cockroach genome reveals convergent evolutionary mechanisms linked to viviparity in insects and beyond.</title>
        <authorList>
            <person name="Fouks B."/>
            <person name="Harrison M.C."/>
            <person name="Mikhailova A.A."/>
            <person name="Marchal E."/>
            <person name="English S."/>
            <person name="Carruthers M."/>
            <person name="Jennings E.C."/>
            <person name="Chiamaka E.L."/>
            <person name="Frigard R.A."/>
            <person name="Pippel M."/>
            <person name="Attardo G.M."/>
            <person name="Benoit J.B."/>
            <person name="Bornberg-Bauer E."/>
            <person name="Tobe S.S."/>
        </authorList>
    </citation>
    <scope>NUCLEOTIDE SEQUENCE</scope>
    <source>
        <strain evidence="11">Stay&amp;Tobe</strain>
    </source>
</reference>